<dbReference type="InterPro" id="IPR006439">
    <property type="entry name" value="HAD-SF_hydro_IA"/>
</dbReference>
<dbReference type="RefSeq" id="WP_341846003.1">
    <property type="nucleotide sequence ID" value="NZ_JZKH01000018.1"/>
</dbReference>
<evidence type="ECO:0000313" key="1">
    <source>
        <dbReference type="EMBL" id="KJS61968.1"/>
    </source>
</evidence>
<reference evidence="1 2" key="1">
    <citation type="submission" date="2015-02" db="EMBL/GenBank/DDBJ databases">
        <authorList>
            <person name="Ju K.-S."/>
            <person name="Doroghazi J.R."/>
            <person name="Metcalf W."/>
        </authorList>
    </citation>
    <scope>NUCLEOTIDE SEQUENCE [LARGE SCALE GENOMIC DNA]</scope>
    <source>
        <strain evidence="1 2">ATCC 31215</strain>
    </source>
</reference>
<dbReference type="PATRIC" id="fig|359131.3.peg.2175"/>
<organism evidence="1 2">
    <name type="scientific">Streptomyces rubellomurinus (strain ATCC 31215)</name>
    <dbReference type="NCBI Taxonomy" id="359131"/>
    <lineage>
        <taxon>Bacteria</taxon>
        <taxon>Bacillati</taxon>
        <taxon>Actinomycetota</taxon>
        <taxon>Actinomycetes</taxon>
        <taxon>Kitasatosporales</taxon>
        <taxon>Streptomycetaceae</taxon>
        <taxon>Streptomyces</taxon>
    </lineage>
</organism>
<dbReference type="NCBIfam" id="TIGR01509">
    <property type="entry name" value="HAD-SF-IA-v3"/>
    <property type="match status" value="1"/>
</dbReference>
<dbReference type="PANTHER" id="PTHR47829:SF1">
    <property type="entry name" value="HAD FAMILY PHOSPHATASE"/>
    <property type="match status" value="1"/>
</dbReference>
<dbReference type="Proteomes" id="UP000033699">
    <property type="component" value="Unassembled WGS sequence"/>
</dbReference>
<dbReference type="PANTHER" id="PTHR47829">
    <property type="entry name" value="HYDROLASE, PUTATIVE (AFU_ORTHOLOGUE AFUA_1G12880)-RELATED"/>
    <property type="match status" value="1"/>
</dbReference>
<accession>A0A0F2TFJ0</accession>
<sequence length="213" mass="22816">MSPYRGLILDFAGVMTTPIGRSSRAWCASEGLPADAWRRTLEDDPAGRALYVELELGRMPQADWNQRTAALMGVSGENLMGRAHGGVRAVPEMVNLAERARAAGIVVALLSNSYGFDPYNPYVATGIWGLFDVRVISGLEGIAKPDPVIYRRTLERMGLAGSDCVFVDDHRQNLAPAEALGITPVLADGPSVAARVARLLDLEPVESSPAPCV</sequence>
<comment type="caution">
    <text evidence="1">The sequence shown here is derived from an EMBL/GenBank/DDBJ whole genome shotgun (WGS) entry which is preliminary data.</text>
</comment>
<dbReference type="EMBL" id="JZKH01000018">
    <property type="protein sequence ID" value="KJS61968.1"/>
    <property type="molecule type" value="Genomic_DNA"/>
</dbReference>
<gene>
    <name evidence="1" type="ORF">VM95_11475</name>
</gene>
<dbReference type="SUPFAM" id="SSF56784">
    <property type="entry name" value="HAD-like"/>
    <property type="match status" value="1"/>
</dbReference>
<dbReference type="AlphaFoldDB" id="A0A0F2TFJ0"/>
<dbReference type="Pfam" id="PF00702">
    <property type="entry name" value="Hydrolase"/>
    <property type="match status" value="1"/>
</dbReference>
<evidence type="ECO:0000313" key="2">
    <source>
        <dbReference type="Proteomes" id="UP000033699"/>
    </source>
</evidence>
<dbReference type="InterPro" id="IPR023214">
    <property type="entry name" value="HAD_sf"/>
</dbReference>
<proteinExistence type="predicted"/>
<protein>
    <submittedName>
        <fullName evidence="1">Haloacid dehalogenase</fullName>
    </submittedName>
</protein>
<dbReference type="InterPro" id="IPR036412">
    <property type="entry name" value="HAD-like_sf"/>
</dbReference>
<keyword evidence="2" id="KW-1185">Reference proteome</keyword>
<name>A0A0F2TFJ0_STRR3</name>
<dbReference type="Gene3D" id="3.40.50.1000">
    <property type="entry name" value="HAD superfamily/HAD-like"/>
    <property type="match status" value="1"/>
</dbReference>
<dbReference type="SFLD" id="SFLDG01129">
    <property type="entry name" value="C1.5:_HAD__Beta-PGM__Phosphata"/>
    <property type="match status" value="1"/>
</dbReference>
<dbReference type="SFLD" id="SFLDS00003">
    <property type="entry name" value="Haloacid_Dehalogenase"/>
    <property type="match status" value="1"/>
</dbReference>
<dbReference type="InterPro" id="IPR052898">
    <property type="entry name" value="ACAD10-like"/>
</dbReference>
<dbReference type="PRINTS" id="PR00413">
    <property type="entry name" value="HADHALOGNASE"/>
</dbReference>